<dbReference type="PANTHER" id="PTHR43228:SF1">
    <property type="entry name" value="TWO-COMPONENT RESPONSE REGULATOR ARR22"/>
    <property type="match status" value="1"/>
</dbReference>
<gene>
    <name evidence="3" type="ORF">GURASL_18160</name>
</gene>
<dbReference type="InterPro" id="IPR011006">
    <property type="entry name" value="CheY-like_superfamily"/>
</dbReference>
<accession>A0ABM8EKD2</accession>
<dbReference type="RefSeq" id="WP_282003602.1">
    <property type="nucleotide sequence ID" value="NZ_AP027151.1"/>
</dbReference>
<evidence type="ECO:0000313" key="4">
    <source>
        <dbReference type="Proteomes" id="UP001317705"/>
    </source>
</evidence>
<name>A0ABM8EKD2_9BACT</name>
<keyword evidence="1" id="KW-0597">Phosphoprotein</keyword>
<evidence type="ECO:0000256" key="1">
    <source>
        <dbReference type="PROSITE-ProRule" id="PRU00169"/>
    </source>
</evidence>
<dbReference type="InterPro" id="IPR052048">
    <property type="entry name" value="ST_Response_Regulator"/>
</dbReference>
<organism evidence="3 4">
    <name type="scientific">Geotalea uraniireducens</name>
    <dbReference type="NCBI Taxonomy" id="351604"/>
    <lineage>
        <taxon>Bacteria</taxon>
        <taxon>Pseudomonadati</taxon>
        <taxon>Thermodesulfobacteriota</taxon>
        <taxon>Desulfuromonadia</taxon>
        <taxon>Geobacterales</taxon>
        <taxon>Geobacteraceae</taxon>
        <taxon>Geotalea</taxon>
    </lineage>
</organism>
<reference evidence="3 4" key="1">
    <citation type="submission" date="2022-12" db="EMBL/GenBank/DDBJ databases">
        <title>Polyphasic characterization of Geotalea uranireducens NIT-SL11 newly isolated from a complex of sewage sludge and microbially reduced graphene oxide.</title>
        <authorList>
            <person name="Xie L."/>
            <person name="Yoshida N."/>
            <person name="Meng L."/>
        </authorList>
    </citation>
    <scope>NUCLEOTIDE SEQUENCE [LARGE SCALE GENOMIC DNA]</scope>
    <source>
        <strain evidence="3 4">NIT-SL11</strain>
    </source>
</reference>
<evidence type="ECO:0000259" key="2">
    <source>
        <dbReference type="PROSITE" id="PS50110"/>
    </source>
</evidence>
<dbReference type="Pfam" id="PF00072">
    <property type="entry name" value="Response_reg"/>
    <property type="match status" value="1"/>
</dbReference>
<dbReference type="InterPro" id="IPR001789">
    <property type="entry name" value="Sig_transdc_resp-reg_receiver"/>
</dbReference>
<dbReference type="Proteomes" id="UP001317705">
    <property type="component" value="Chromosome"/>
</dbReference>
<dbReference type="PROSITE" id="PS50110">
    <property type="entry name" value="RESPONSE_REGULATORY"/>
    <property type="match status" value="1"/>
</dbReference>
<feature type="modified residue" description="4-aspartylphosphate" evidence="1">
    <location>
        <position position="54"/>
    </location>
</feature>
<feature type="domain" description="Response regulatory" evidence="2">
    <location>
        <begin position="5"/>
        <end position="119"/>
    </location>
</feature>
<dbReference type="SUPFAM" id="SSF52172">
    <property type="entry name" value="CheY-like"/>
    <property type="match status" value="1"/>
</dbReference>
<evidence type="ECO:0000313" key="3">
    <source>
        <dbReference type="EMBL" id="BDV42893.1"/>
    </source>
</evidence>
<dbReference type="Gene3D" id="3.40.50.2300">
    <property type="match status" value="1"/>
</dbReference>
<protein>
    <submittedName>
        <fullName evidence="3">Response regulator</fullName>
    </submittedName>
</protein>
<proteinExistence type="predicted"/>
<keyword evidence="4" id="KW-1185">Reference proteome</keyword>
<dbReference type="EMBL" id="AP027151">
    <property type="protein sequence ID" value="BDV42893.1"/>
    <property type="molecule type" value="Genomic_DNA"/>
</dbReference>
<dbReference type="SMART" id="SM00448">
    <property type="entry name" value="REC"/>
    <property type="match status" value="1"/>
</dbReference>
<dbReference type="PANTHER" id="PTHR43228">
    <property type="entry name" value="TWO-COMPONENT RESPONSE REGULATOR"/>
    <property type="match status" value="1"/>
</dbReference>
<sequence>MTMKSIIIVDDDINYLHILSALLRSKGFNITAATSAAKALDILNNTRFGMIITDYNMPGMDGIKFATRIRETYPDGYIIMITGDISPNVVETATNAGINHILAKPVNVTKLMAIIRSSLRVR</sequence>